<dbReference type="GO" id="GO:0016020">
    <property type="term" value="C:membrane"/>
    <property type="evidence" value="ECO:0007669"/>
    <property type="project" value="InterPro"/>
</dbReference>
<dbReference type="PANTHER" id="PTHR45679:SF5">
    <property type="entry name" value="ER DEGRADATION-ENHANCING ALPHA-MANNOSIDASE-LIKE PROTEIN 1"/>
    <property type="match status" value="1"/>
</dbReference>
<dbReference type="InterPro" id="IPR012341">
    <property type="entry name" value="6hp_glycosidase-like_sf"/>
</dbReference>
<dbReference type="PRINTS" id="PR00747">
    <property type="entry name" value="GLYHDRLASE47"/>
</dbReference>
<dbReference type="Pfam" id="PF01532">
    <property type="entry name" value="Glyco_hydro_47"/>
    <property type="match status" value="1"/>
</dbReference>
<keyword evidence="7" id="KW-0378">Hydrolase</keyword>
<evidence type="ECO:0000256" key="7">
    <source>
        <dbReference type="RuleBase" id="RU361193"/>
    </source>
</evidence>
<dbReference type="GO" id="GO:0036503">
    <property type="term" value="P:ERAD pathway"/>
    <property type="evidence" value="ECO:0007669"/>
    <property type="project" value="UniProtKB-ARBA"/>
</dbReference>
<dbReference type="GO" id="GO:0004571">
    <property type="term" value="F:mannosyl-oligosaccharide 1,2-alpha-mannosidase activity"/>
    <property type="evidence" value="ECO:0007669"/>
    <property type="project" value="InterPro"/>
</dbReference>
<feature type="active site" description="Proton donor" evidence="5">
    <location>
        <position position="422"/>
    </location>
</feature>
<name>A0A9W8Y0C2_9PLEO</name>
<dbReference type="EC" id="3.2.1.-" evidence="7"/>
<evidence type="ECO:0000256" key="6">
    <source>
        <dbReference type="PIRSR" id="PIRSR601382-2"/>
    </source>
</evidence>
<dbReference type="InterPro" id="IPR036026">
    <property type="entry name" value="Seven-hairpin_glycosidases"/>
</dbReference>
<comment type="subcellular location">
    <subcellularLocation>
        <location evidence="1">Endoplasmic reticulum</location>
    </subcellularLocation>
</comment>
<feature type="active site" description="Proton donor" evidence="5">
    <location>
        <position position="130"/>
    </location>
</feature>
<dbReference type="Proteomes" id="UP001140560">
    <property type="component" value="Unassembled WGS sequence"/>
</dbReference>
<evidence type="ECO:0000313" key="9">
    <source>
        <dbReference type="EMBL" id="KAJ4364005.1"/>
    </source>
</evidence>
<feature type="compositionally biased region" description="Low complexity" evidence="8">
    <location>
        <begin position="842"/>
        <end position="854"/>
    </location>
</feature>
<evidence type="ECO:0000256" key="5">
    <source>
        <dbReference type="PIRSR" id="PIRSR601382-1"/>
    </source>
</evidence>
<keyword evidence="3" id="KW-0256">Endoplasmic reticulum</keyword>
<feature type="active site" evidence="5">
    <location>
        <position position="443"/>
    </location>
</feature>
<keyword evidence="6" id="KW-0479">Metal-binding</keyword>
<dbReference type="OrthoDB" id="8118055at2759"/>
<gene>
    <name evidence="9" type="ORF">N0V83_009460</name>
</gene>
<reference evidence="9" key="1">
    <citation type="submission" date="2022-10" db="EMBL/GenBank/DDBJ databases">
        <title>Tapping the CABI collections for fungal endophytes: first genome assemblies for Collariella, Neodidymelliopsis, Ascochyta clinopodiicola, Didymella pomorum, Didymosphaeria variabile, Neocosmospora piperis and Neocucurbitaria cava.</title>
        <authorList>
            <person name="Hill R."/>
        </authorList>
    </citation>
    <scope>NUCLEOTIDE SEQUENCE</scope>
    <source>
        <strain evidence="9">IMI 356814</strain>
    </source>
</reference>
<evidence type="ECO:0000313" key="10">
    <source>
        <dbReference type="Proteomes" id="UP001140560"/>
    </source>
</evidence>
<dbReference type="InterPro" id="IPR001382">
    <property type="entry name" value="Glyco_hydro_47"/>
</dbReference>
<accession>A0A9W8Y0C2</accession>
<evidence type="ECO:0000256" key="3">
    <source>
        <dbReference type="ARBA" id="ARBA00022824"/>
    </source>
</evidence>
<dbReference type="InterPro" id="IPR044674">
    <property type="entry name" value="EDEM1/2/3"/>
</dbReference>
<evidence type="ECO:0000256" key="2">
    <source>
        <dbReference type="ARBA" id="ARBA00007658"/>
    </source>
</evidence>
<evidence type="ECO:0000256" key="8">
    <source>
        <dbReference type="SAM" id="MobiDB-lite"/>
    </source>
</evidence>
<comment type="similarity">
    <text evidence="2 7">Belongs to the glycosyl hydrolase 47 family.</text>
</comment>
<comment type="caution">
    <text evidence="9">The sequence shown here is derived from an EMBL/GenBank/DDBJ whole genome shotgun (WGS) entry which is preliminary data.</text>
</comment>
<keyword evidence="7" id="KW-0326">Glycosidase</keyword>
<evidence type="ECO:0000256" key="1">
    <source>
        <dbReference type="ARBA" id="ARBA00004240"/>
    </source>
</evidence>
<comment type="cofactor">
    <cofactor evidence="6">
        <name>Ca(2+)</name>
        <dbReference type="ChEBI" id="CHEBI:29108"/>
    </cofactor>
</comment>
<dbReference type="GO" id="GO:0005975">
    <property type="term" value="P:carbohydrate metabolic process"/>
    <property type="evidence" value="ECO:0007669"/>
    <property type="project" value="InterPro"/>
</dbReference>
<dbReference type="GO" id="GO:0044322">
    <property type="term" value="C:endoplasmic reticulum quality control compartment"/>
    <property type="evidence" value="ECO:0007669"/>
    <property type="project" value="GOC"/>
</dbReference>
<dbReference type="GO" id="GO:1904380">
    <property type="term" value="P:endoplasmic reticulum mannose trimming"/>
    <property type="evidence" value="ECO:0007669"/>
    <property type="project" value="InterPro"/>
</dbReference>
<sequence length="1026" mass="113666">MTGEAIASLRQETRDIFYHGFDNYMKHAFPEDELRPLTCAPLTRDRQNPAHIEVNDVLGNYSLTLIDSLSTLAILASSPPSTSGANKALTDFQDGIKLLVDNYGDGTPGPSGQGARARGFDLDSKVQVFETVIRGVGGLLSAHQFAVADLPIRGYEATVGKRHGREGIFWPNGFVYNGQLLRLATDLTDRLMPAFHTPTGLPYPRVNLRHGVPFYANSPHNMDAEHGQCSKDPNDKGTEITETCSAGAGSLVLEFATLSRLTGNPRYERVAKEAFWAVWQRRSSIGLIGAGIDAETGQWVSPYTGIGAGIDSFFEYALKSHILLSGLPYDAANATTDSPEAFLLAWRDAHQGIRRHIYRGAQHQHPHYAQVDLYTGAIRAFWIDSLSAFYQGLLAMAGKLDEAIETHLLYTALWTRYSAMPERWSTATGNIEHGLRWWGGRPEWIESTWYLYQATNDPWYLHVGEMALRDIKRRCWTKCGWAGLQDVRSGELSDRMESFFLGETAKYLFLLFDPSHPLNTWDAPWVLTTEGHPLVMPKRLRPSKVVRQKQPAPEWQPAPETCPLPPAMVPFSISATAARSDIFHAASLARLHLMPTIETLESPLVEFSTDHPSIALSDIRSPSNYTYYPWTLPRELIPHNATSSPMAVRTTFDLSFPNMPNTLQVGALQRVNEGILVNSMSGLRLGMVREHDAFAQLELDEHFRIYAISNIALGRDEKVFMSRSTIDNFNPLDPYFTRTRDSHTLDLVIDVPPQPIHLASSNALVDLLSDALGDMGNLSNLDIMDTIDFDVDQEALDDEPSYLSNLLSSLQSLLSAPLPTSTSPSSSNRPVKQTTQRHAIAGTLPLGPGAAPLPDTSDPEVTYSDKNPLVWSSIYIHPTSLCDERLPIEVPKQHQVIVIPRGDCSFSSKLRNIPAFPPDSASLQLVIILSYPEHEQPSDFADQDATQYDSSSVQQGPQTVSPLVQPLLDEAQYTPSGLPRPNPIPLVMVSGGEKTLALLRRASAVGVRRRYYFRSQGVKIGNLIVV</sequence>
<dbReference type="GO" id="GO:0005509">
    <property type="term" value="F:calcium ion binding"/>
    <property type="evidence" value="ECO:0007669"/>
    <property type="project" value="InterPro"/>
</dbReference>
<protein>
    <recommendedName>
        <fullName evidence="7">alpha-1,2-Mannosidase</fullName>
        <ecNumber evidence="7">3.2.1.-</ecNumber>
    </recommendedName>
</protein>
<dbReference type="SUPFAM" id="SSF48225">
    <property type="entry name" value="Seven-hairpin glycosidases"/>
    <property type="match status" value="1"/>
</dbReference>
<proteinExistence type="inferred from homology"/>
<keyword evidence="6" id="KW-0106">Calcium</keyword>
<dbReference type="EMBL" id="JAPEUY010000018">
    <property type="protein sequence ID" value="KAJ4364005.1"/>
    <property type="molecule type" value="Genomic_DNA"/>
</dbReference>
<feature type="region of interest" description="Disordered" evidence="8">
    <location>
        <begin position="842"/>
        <end position="861"/>
    </location>
</feature>
<dbReference type="PANTHER" id="PTHR45679">
    <property type="entry name" value="ER DEGRADATION-ENHANCING ALPHA-MANNOSIDASE-LIKE PROTEIN 2"/>
    <property type="match status" value="1"/>
</dbReference>
<feature type="binding site" evidence="6">
    <location>
        <position position="529"/>
    </location>
    <ligand>
        <name>Ca(2+)</name>
        <dbReference type="ChEBI" id="CHEBI:29108"/>
    </ligand>
</feature>
<evidence type="ECO:0000256" key="4">
    <source>
        <dbReference type="ARBA" id="ARBA00023180"/>
    </source>
</evidence>
<feature type="active site" evidence="5">
    <location>
        <position position="311"/>
    </location>
</feature>
<keyword evidence="4" id="KW-0325">Glycoprotein</keyword>
<organism evidence="9 10">
    <name type="scientific">Neocucurbitaria cava</name>
    <dbReference type="NCBI Taxonomy" id="798079"/>
    <lineage>
        <taxon>Eukaryota</taxon>
        <taxon>Fungi</taxon>
        <taxon>Dikarya</taxon>
        <taxon>Ascomycota</taxon>
        <taxon>Pezizomycotina</taxon>
        <taxon>Dothideomycetes</taxon>
        <taxon>Pleosporomycetidae</taxon>
        <taxon>Pleosporales</taxon>
        <taxon>Pleosporineae</taxon>
        <taxon>Cucurbitariaceae</taxon>
        <taxon>Neocucurbitaria</taxon>
    </lineage>
</organism>
<keyword evidence="10" id="KW-1185">Reference proteome</keyword>
<dbReference type="Gene3D" id="1.50.10.10">
    <property type="match status" value="1"/>
</dbReference>
<dbReference type="AlphaFoldDB" id="A0A9W8Y0C2"/>